<feature type="binding site" evidence="3 4">
    <location>
        <position position="280"/>
    </location>
    <ligand>
        <name>Zn(2+)</name>
        <dbReference type="ChEBI" id="CHEBI:29105"/>
    </ligand>
</feature>
<protein>
    <recommendedName>
        <fullName evidence="5">Hcy-binding domain-containing protein</fullName>
    </recommendedName>
</protein>
<dbReference type="PANTHER" id="PTHR11103">
    <property type="entry name" value="SLR1189 PROTEIN"/>
    <property type="match status" value="1"/>
</dbReference>
<dbReference type="GO" id="GO:0032259">
    <property type="term" value="P:methylation"/>
    <property type="evidence" value="ECO:0007669"/>
    <property type="project" value="UniProtKB-KW"/>
</dbReference>
<dbReference type="Gene3D" id="3.20.20.330">
    <property type="entry name" value="Homocysteine-binding-like domain"/>
    <property type="match status" value="1"/>
</dbReference>
<dbReference type="AlphaFoldDB" id="A0A2W5N7R0"/>
<dbReference type="InterPro" id="IPR036589">
    <property type="entry name" value="HCY_dom_sf"/>
</dbReference>
<dbReference type="GO" id="GO:0008168">
    <property type="term" value="F:methyltransferase activity"/>
    <property type="evidence" value="ECO:0007669"/>
    <property type="project" value="UniProtKB-UniRule"/>
</dbReference>
<dbReference type="GO" id="GO:0009086">
    <property type="term" value="P:methionine biosynthetic process"/>
    <property type="evidence" value="ECO:0007669"/>
    <property type="project" value="InterPro"/>
</dbReference>
<comment type="caution">
    <text evidence="6">The sequence shown here is derived from an EMBL/GenBank/DDBJ whole genome shotgun (WGS) entry which is preliminary data.</text>
</comment>
<reference evidence="6 7" key="1">
    <citation type="submission" date="2017-08" db="EMBL/GenBank/DDBJ databases">
        <title>Infants hospitalized years apart are colonized by the same room-sourced microbial strains.</title>
        <authorList>
            <person name="Brooks B."/>
            <person name="Olm M.R."/>
            <person name="Firek B.A."/>
            <person name="Baker R."/>
            <person name="Thomas B.C."/>
            <person name="Morowitz M.J."/>
            <person name="Banfield J.F."/>
        </authorList>
    </citation>
    <scope>NUCLEOTIDE SEQUENCE [LARGE SCALE GENOMIC DNA]</scope>
    <source>
        <strain evidence="6">S2_005_002_R2_29</strain>
    </source>
</reference>
<keyword evidence="2 4" id="KW-0808">Transferase</keyword>
<evidence type="ECO:0000313" key="7">
    <source>
        <dbReference type="Proteomes" id="UP000249417"/>
    </source>
</evidence>
<accession>A0A2W5N7R0</accession>
<dbReference type="Pfam" id="PF02574">
    <property type="entry name" value="S-methyl_trans"/>
    <property type="match status" value="1"/>
</dbReference>
<feature type="binding site" evidence="3 4">
    <location>
        <position position="279"/>
    </location>
    <ligand>
        <name>Zn(2+)</name>
        <dbReference type="ChEBI" id="CHEBI:29105"/>
    </ligand>
</feature>
<evidence type="ECO:0000256" key="4">
    <source>
        <dbReference type="PROSITE-ProRule" id="PRU00333"/>
    </source>
</evidence>
<proteinExistence type="predicted"/>
<sequence length="302" mass="32650">MTDFKTFVESGNTILMPGALGTELQRRGYETKLPLWSAGANLEAPALVTQIHADYLAAGADICVTNTFRTTPRTYEKLGNPALARDAMKAAVDCAKAARDQFKGRDIFIAGSFATLEDCYEPDLVPDEPALTREHEEQATWLAAEGVDFLLPETINSLREAIVMARAASNTGLPFVISFVVRENGDLFDGTPLAEAVEKTDYKGRIGVSINCRPIDTLSAALPALVKSYDGLKGIYANGIGRPDDDLGWIFEENADSIEKYLNAALSWQQAGCRVIGGCCGTTPAYVKAMAERLKNTRSKAA</sequence>
<dbReference type="PANTHER" id="PTHR11103:SF18">
    <property type="entry name" value="SLR1189 PROTEIN"/>
    <property type="match status" value="1"/>
</dbReference>
<comment type="cofactor">
    <cofactor evidence="3">
        <name>Zn(2+)</name>
        <dbReference type="ChEBI" id="CHEBI:29105"/>
    </cofactor>
    <text evidence="3">Binds 1 zinc ion per subunit.</text>
</comment>
<evidence type="ECO:0000313" key="6">
    <source>
        <dbReference type="EMBL" id="PZQ49074.1"/>
    </source>
</evidence>
<dbReference type="GO" id="GO:0008270">
    <property type="term" value="F:zinc ion binding"/>
    <property type="evidence" value="ECO:0007669"/>
    <property type="project" value="InterPro"/>
</dbReference>
<dbReference type="PIRSF" id="PIRSF037505">
    <property type="entry name" value="Betaine_HMT"/>
    <property type="match status" value="1"/>
</dbReference>
<keyword evidence="3 4" id="KW-0479">Metal-binding</keyword>
<dbReference type="EMBL" id="QFQB01000001">
    <property type="protein sequence ID" value="PZQ49074.1"/>
    <property type="molecule type" value="Genomic_DNA"/>
</dbReference>
<evidence type="ECO:0000256" key="2">
    <source>
        <dbReference type="ARBA" id="ARBA00022679"/>
    </source>
</evidence>
<dbReference type="Proteomes" id="UP000249417">
    <property type="component" value="Unassembled WGS sequence"/>
</dbReference>
<feature type="domain" description="Hcy-binding" evidence="5">
    <location>
        <begin position="2"/>
        <end position="294"/>
    </location>
</feature>
<dbReference type="InterPro" id="IPR003726">
    <property type="entry name" value="HCY_dom"/>
</dbReference>
<evidence type="ECO:0000256" key="3">
    <source>
        <dbReference type="PIRSR" id="PIRSR037505-2"/>
    </source>
</evidence>
<keyword evidence="1 4" id="KW-0489">Methyltransferase</keyword>
<organism evidence="6 7">
    <name type="scientific">Micavibrio aeruginosavorus</name>
    <dbReference type="NCBI Taxonomy" id="349221"/>
    <lineage>
        <taxon>Bacteria</taxon>
        <taxon>Pseudomonadati</taxon>
        <taxon>Bdellovibrionota</taxon>
        <taxon>Bdellovibrionia</taxon>
        <taxon>Bdellovibrionales</taxon>
        <taxon>Pseudobdellovibrionaceae</taxon>
        <taxon>Micavibrio</taxon>
    </lineage>
</organism>
<evidence type="ECO:0000259" key="5">
    <source>
        <dbReference type="PROSITE" id="PS50970"/>
    </source>
</evidence>
<gene>
    <name evidence="6" type="ORF">DI551_00020</name>
</gene>
<keyword evidence="3 4" id="KW-0862">Zinc</keyword>
<dbReference type="SUPFAM" id="SSF82282">
    <property type="entry name" value="Homocysteine S-methyltransferase"/>
    <property type="match status" value="1"/>
</dbReference>
<dbReference type="InterPro" id="IPR017226">
    <property type="entry name" value="BHMT-like"/>
</dbReference>
<dbReference type="PROSITE" id="PS50970">
    <property type="entry name" value="HCY"/>
    <property type="match status" value="1"/>
</dbReference>
<name>A0A2W5N7R0_9BACT</name>
<evidence type="ECO:0000256" key="1">
    <source>
        <dbReference type="ARBA" id="ARBA00022603"/>
    </source>
</evidence>
<feature type="binding site" evidence="3 4">
    <location>
        <position position="212"/>
    </location>
    <ligand>
        <name>Zn(2+)</name>
        <dbReference type="ChEBI" id="CHEBI:29105"/>
    </ligand>
</feature>